<proteinExistence type="inferred from homology"/>
<dbReference type="Gene3D" id="1.10.10.10">
    <property type="entry name" value="Winged helix-like DNA-binding domain superfamily/Winged helix DNA-binding domain"/>
    <property type="match status" value="1"/>
</dbReference>
<dbReference type="InterPro" id="IPR000838">
    <property type="entry name" value="RNA_pol_sigma70_ECF_CS"/>
</dbReference>
<comment type="similarity">
    <text evidence="1 6">Belongs to the sigma-70 factor family. ECF subfamily.</text>
</comment>
<evidence type="ECO:0000259" key="8">
    <source>
        <dbReference type="Pfam" id="PF08281"/>
    </source>
</evidence>
<dbReference type="InterPro" id="IPR007627">
    <property type="entry name" value="RNA_pol_sigma70_r2"/>
</dbReference>
<evidence type="ECO:0000256" key="4">
    <source>
        <dbReference type="ARBA" id="ARBA00023125"/>
    </source>
</evidence>
<keyword evidence="5 6" id="KW-0804">Transcription</keyword>
<dbReference type="NCBIfam" id="TIGR02937">
    <property type="entry name" value="sigma70-ECF"/>
    <property type="match status" value="1"/>
</dbReference>
<dbReference type="Proteomes" id="UP001230220">
    <property type="component" value="Unassembled WGS sequence"/>
</dbReference>
<protein>
    <recommendedName>
        <fullName evidence="6">RNA polymerase sigma factor</fullName>
    </recommendedName>
</protein>
<evidence type="ECO:0000256" key="6">
    <source>
        <dbReference type="RuleBase" id="RU000716"/>
    </source>
</evidence>
<dbReference type="InterPro" id="IPR013249">
    <property type="entry name" value="RNA_pol_sigma70_r4_t2"/>
</dbReference>
<keyword evidence="4 6" id="KW-0238">DNA-binding</keyword>
<organism evidence="9 10">
    <name type="scientific">Breznakia pachnodae</name>
    <dbReference type="NCBI Taxonomy" id="265178"/>
    <lineage>
        <taxon>Bacteria</taxon>
        <taxon>Bacillati</taxon>
        <taxon>Bacillota</taxon>
        <taxon>Erysipelotrichia</taxon>
        <taxon>Erysipelotrichales</taxon>
        <taxon>Erysipelotrichaceae</taxon>
        <taxon>Breznakia</taxon>
    </lineage>
</organism>
<gene>
    <name evidence="9" type="ORF">J2S15_001740</name>
</gene>
<dbReference type="Gene3D" id="1.10.1740.10">
    <property type="match status" value="1"/>
</dbReference>
<dbReference type="RefSeq" id="WP_307407335.1">
    <property type="nucleotide sequence ID" value="NZ_JAUSUR010000003.1"/>
</dbReference>
<sequence>MERRKIDSKYVIQLQEGDTSVFEYIFDFYRNSIYYFAITYVRNKADAEEVVQNTFIIVFKQIKSLRNPDSFHSWIHKIAFRSAMRVIEKNKSRNIVALEEDFGLENIEERQASPSEILDRNEISTVVGKEMENLSPKLLAVAQLKYFDDLTVYEIADVLDIPVGTVKSRLMKVREKLQPILDDGGYSPSKYLSVTMVPIVFEAFKKLIDQQTMSPKSVEMIEKSILATGAAGTGAVNIATILKACGILTVGSVGVFTVYTQVNTVEPIIESVAYYQGVTNKDIDVELLLNEKISESEISVKSKDKDVEFSLDNNKLVFVVHQNGDYTVEIKDEQEVISVSNIDKNNPVLTEVNYEDNKLSYKFKEKESGLDLSSSYFEDKDGNRYKLSEQNYIEGEFSGTVIAYLQDYAGNFGKYEFDI</sequence>
<feature type="domain" description="RNA polymerase sigma factor 70 region 4 type 2" evidence="8">
    <location>
        <begin position="131"/>
        <end position="177"/>
    </location>
</feature>
<evidence type="ECO:0000256" key="2">
    <source>
        <dbReference type="ARBA" id="ARBA00023015"/>
    </source>
</evidence>
<dbReference type="Pfam" id="PF08281">
    <property type="entry name" value="Sigma70_r4_2"/>
    <property type="match status" value="1"/>
</dbReference>
<reference evidence="9 10" key="1">
    <citation type="submission" date="2023-07" db="EMBL/GenBank/DDBJ databases">
        <title>Genomic Encyclopedia of Type Strains, Phase IV (KMG-IV): sequencing the most valuable type-strain genomes for metagenomic binning, comparative biology and taxonomic classification.</title>
        <authorList>
            <person name="Goeker M."/>
        </authorList>
    </citation>
    <scope>NUCLEOTIDE SEQUENCE [LARGE SCALE GENOMIC DNA]</scope>
    <source>
        <strain evidence="9 10">DSM 16784</strain>
    </source>
</reference>
<dbReference type="SUPFAM" id="SSF88659">
    <property type="entry name" value="Sigma3 and sigma4 domains of RNA polymerase sigma factors"/>
    <property type="match status" value="1"/>
</dbReference>
<dbReference type="InterPro" id="IPR014284">
    <property type="entry name" value="RNA_pol_sigma-70_dom"/>
</dbReference>
<keyword evidence="10" id="KW-1185">Reference proteome</keyword>
<name>A0ABU0E274_9FIRM</name>
<comment type="caution">
    <text evidence="9">The sequence shown here is derived from an EMBL/GenBank/DDBJ whole genome shotgun (WGS) entry which is preliminary data.</text>
</comment>
<evidence type="ECO:0000313" key="10">
    <source>
        <dbReference type="Proteomes" id="UP001230220"/>
    </source>
</evidence>
<keyword evidence="2 6" id="KW-0805">Transcription regulation</keyword>
<dbReference type="CDD" id="cd06171">
    <property type="entry name" value="Sigma70_r4"/>
    <property type="match status" value="1"/>
</dbReference>
<evidence type="ECO:0000256" key="3">
    <source>
        <dbReference type="ARBA" id="ARBA00023082"/>
    </source>
</evidence>
<dbReference type="InterPro" id="IPR013325">
    <property type="entry name" value="RNA_pol_sigma_r2"/>
</dbReference>
<evidence type="ECO:0000313" key="9">
    <source>
        <dbReference type="EMBL" id="MDQ0360993.1"/>
    </source>
</evidence>
<dbReference type="PANTHER" id="PTHR43133">
    <property type="entry name" value="RNA POLYMERASE ECF-TYPE SIGMA FACTO"/>
    <property type="match status" value="1"/>
</dbReference>
<keyword evidence="3 6" id="KW-0731">Sigma factor</keyword>
<dbReference type="EMBL" id="JAUSUR010000003">
    <property type="protein sequence ID" value="MDQ0360993.1"/>
    <property type="molecule type" value="Genomic_DNA"/>
</dbReference>
<dbReference type="InterPro" id="IPR013324">
    <property type="entry name" value="RNA_pol_sigma_r3/r4-like"/>
</dbReference>
<feature type="domain" description="RNA polymerase sigma-70 region 2" evidence="7">
    <location>
        <begin position="29"/>
        <end position="91"/>
    </location>
</feature>
<evidence type="ECO:0000259" key="7">
    <source>
        <dbReference type="Pfam" id="PF04542"/>
    </source>
</evidence>
<dbReference type="PANTHER" id="PTHR43133:SF51">
    <property type="entry name" value="RNA POLYMERASE SIGMA FACTOR"/>
    <property type="match status" value="1"/>
</dbReference>
<accession>A0ABU0E274</accession>
<dbReference type="InterPro" id="IPR036388">
    <property type="entry name" value="WH-like_DNA-bd_sf"/>
</dbReference>
<dbReference type="SUPFAM" id="SSF88946">
    <property type="entry name" value="Sigma2 domain of RNA polymerase sigma factors"/>
    <property type="match status" value="1"/>
</dbReference>
<evidence type="ECO:0000256" key="1">
    <source>
        <dbReference type="ARBA" id="ARBA00010641"/>
    </source>
</evidence>
<dbReference type="InterPro" id="IPR039425">
    <property type="entry name" value="RNA_pol_sigma-70-like"/>
</dbReference>
<dbReference type="PROSITE" id="PS01063">
    <property type="entry name" value="SIGMA70_ECF"/>
    <property type="match status" value="1"/>
</dbReference>
<evidence type="ECO:0000256" key="5">
    <source>
        <dbReference type="ARBA" id="ARBA00023163"/>
    </source>
</evidence>
<dbReference type="Pfam" id="PF04542">
    <property type="entry name" value="Sigma70_r2"/>
    <property type="match status" value="1"/>
</dbReference>